<organism evidence="5 6">
    <name type="scientific">Comamonas testosteroni TK102</name>
    <dbReference type="NCBI Taxonomy" id="1392005"/>
    <lineage>
        <taxon>Bacteria</taxon>
        <taxon>Pseudomonadati</taxon>
        <taxon>Pseudomonadota</taxon>
        <taxon>Betaproteobacteria</taxon>
        <taxon>Burkholderiales</taxon>
        <taxon>Comamonadaceae</taxon>
        <taxon>Comamonas</taxon>
    </lineage>
</organism>
<protein>
    <submittedName>
        <fullName evidence="5">Type II secretion system protein E</fullName>
    </submittedName>
</protein>
<dbReference type="HOGENOM" id="CLU_013446_10_3_4"/>
<dbReference type="GO" id="GO:0005524">
    <property type="term" value="F:ATP binding"/>
    <property type="evidence" value="ECO:0007669"/>
    <property type="project" value="UniProtKB-KW"/>
</dbReference>
<evidence type="ECO:0000256" key="3">
    <source>
        <dbReference type="ARBA" id="ARBA00022840"/>
    </source>
</evidence>
<evidence type="ECO:0000256" key="1">
    <source>
        <dbReference type="ARBA" id="ARBA00006611"/>
    </source>
</evidence>
<reference evidence="5 6" key="1">
    <citation type="journal article" date="2014" name="Genome Announc.">
        <title>Complete Genome Sequence of Polychlorinated Biphenyl Degrader Comamonas testosteroni TK102 (NBRC 109938).</title>
        <authorList>
            <person name="Fukuda K."/>
            <person name="Hosoyama A."/>
            <person name="Tsuchikane K."/>
            <person name="Ohji S."/>
            <person name="Yamazoe A."/>
            <person name="Fujita N."/>
            <person name="Shintani M."/>
            <person name="Kimbara K."/>
        </authorList>
    </citation>
    <scope>NUCLEOTIDE SEQUENCE [LARGE SCALE GENOMIC DNA]</scope>
    <source>
        <strain evidence="5">TK102</strain>
    </source>
</reference>
<evidence type="ECO:0000259" key="4">
    <source>
        <dbReference type="PROSITE" id="PS00662"/>
    </source>
</evidence>
<dbReference type="InterPro" id="IPR027417">
    <property type="entry name" value="P-loop_NTPase"/>
</dbReference>
<evidence type="ECO:0000313" key="5">
    <source>
        <dbReference type="EMBL" id="AIJ45118.1"/>
    </source>
</evidence>
<dbReference type="PANTHER" id="PTHR30258">
    <property type="entry name" value="TYPE II SECRETION SYSTEM PROTEIN GSPE-RELATED"/>
    <property type="match status" value="1"/>
</dbReference>
<accession>A0A076PHR6</accession>
<dbReference type="Gene3D" id="3.30.450.90">
    <property type="match status" value="1"/>
</dbReference>
<dbReference type="AlphaFoldDB" id="A0A076PHR6"/>
<dbReference type="SUPFAM" id="SSF52540">
    <property type="entry name" value="P-loop containing nucleoside triphosphate hydrolases"/>
    <property type="match status" value="1"/>
</dbReference>
<dbReference type="FunFam" id="3.40.50.300:FF:000398">
    <property type="entry name" value="Type IV pilus assembly ATPase PilB"/>
    <property type="match status" value="1"/>
</dbReference>
<comment type="similarity">
    <text evidence="1">Belongs to the GSP E family.</text>
</comment>
<dbReference type="InterPro" id="IPR001482">
    <property type="entry name" value="T2SS/T4SS_dom"/>
</dbReference>
<evidence type="ECO:0000313" key="6">
    <source>
        <dbReference type="Proteomes" id="UP000028782"/>
    </source>
</evidence>
<dbReference type="SUPFAM" id="SSF160246">
    <property type="entry name" value="EspE N-terminal domain-like"/>
    <property type="match status" value="1"/>
</dbReference>
<name>A0A076PHR6_COMTE</name>
<dbReference type="PANTHER" id="PTHR30258:SF13">
    <property type="entry name" value="SECRETION PATHWAY ATPASE-RELATED"/>
    <property type="match status" value="1"/>
</dbReference>
<keyword evidence="3" id="KW-0067">ATP-binding</keyword>
<gene>
    <name evidence="5" type="ORF">O987_04770</name>
</gene>
<keyword evidence="2" id="KW-0547">Nucleotide-binding</keyword>
<feature type="domain" description="Bacterial type II secretion system protein E" evidence="4">
    <location>
        <begin position="418"/>
        <end position="432"/>
    </location>
</feature>
<dbReference type="Pfam" id="PF05157">
    <property type="entry name" value="MshEN"/>
    <property type="match status" value="1"/>
</dbReference>
<proteinExistence type="inferred from homology"/>
<dbReference type="Gene3D" id="3.30.300.160">
    <property type="entry name" value="Type II secretion system, protein E, N-terminal domain"/>
    <property type="match status" value="1"/>
</dbReference>
<sequence length="605" mass="67139">MLQPPMSLTESILPRSVKPAQYQGPLDWRTLVQWLQEDGVITPQEAGRTVARCSAAESAQLPLVRLANVGVVGALTHQPLDLETLTQYLAQRSGLAYLRIDPLRVDVGRVGEIMSASYAERHKVLPVQVTAKEVVIATAEPFIKDWVSEVERQAHRSVRCVVANPQDIKRYTAEFFALAKSVRAAEKAGGATGGASFEQLVELGKSNKQLDANDQGVVRVVDWLWQYAFDQRASDIHLEPRREQGVIRFRIDGVLHPVYQMPMGVLNAMVARVKLLGRMDVVEKRRPLDGRIKTRNPRGEEVEMRLSTLPTAFGEKMVMRIFDPENTVKNLDALGFSAHDAQRWEDLVKRPHGIILVTGPTGSGKTTTLYSTLKRVATEEVNVSTVEDPIEMIEPSFNQTQVQPQLDFGFTEGLRALMRQDPDIIMVGEIRDLATAEMAVQAALTGHLVFSTLHTNDAPSAVSRLMELGVPSYLINATLLGVLAQRLVRTLCPSCKVRDEDAKPEDLAESVRPWKLTGSCQPYKPVGCEDCRMTGYRGRMGLYELLMVTETLKKQIHDAPSMDVLRRQAVQDGMRPLRLAGALRVAEGLTTLPEVLACTPLMSEI</sequence>
<dbReference type="PROSITE" id="PS00662">
    <property type="entry name" value="T2SP_E"/>
    <property type="match status" value="1"/>
</dbReference>
<dbReference type="InterPro" id="IPR037257">
    <property type="entry name" value="T2SS_E_N_sf"/>
</dbReference>
<dbReference type="Gene3D" id="3.40.50.300">
    <property type="entry name" value="P-loop containing nucleotide triphosphate hydrolases"/>
    <property type="match status" value="1"/>
</dbReference>
<dbReference type="InterPro" id="IPR007831">
    <property type="entry name" value="T2SS_GspE_N"/>
</dbReference>
<dbReference type="Proteomes" id="UP000028782">
    <property type="component" value="Chromosome"/>
</dbReference>
<dbReference type="GO" id="GO:0016887">
    <property type="term" value="F:ATP hydrolysis activity"/>
    <property type="evidence" value="ECO:0007669"/>
    <property type="project" value="TreeGrafter"/>
</dbReference>
<dbReference type="CDD" id="cd01129">
    <property type="entry name" value="PulE-GspE-like"/>
    <property type="match status" value="1"/>
</dbReference>
<dbReference type="EMBL" id="CP006704">
    <property type="protein sequence ID" value="AIJ45118.1"/>
    <property type="molecule type" value="Genomic_DNA"/>
</dbReference>
<dbReference type="SMART" id="SM00382">
    <property type="entry name" value="AAA"/>
    <property type="match status" value="1"/>
</dbReference>
<dbReference type="InterPro" id="IPR003593">
    <property type="entry name" value="AAA+_ATPase"/>
</dbReference>
<dbReference type="KEGG" id="ctes:O987_04770"/>
<dbReference type="Pfam" id="PF00437">
    <property type="entry name" value="T2SSE"/>
    <property type="match status" value="1"/>
</dbReference>
<evidence type="ECO:0000256" key="2">
    <source>
        <dbReference type="ARBA" id="ARBA00022741"/>
    </source>
</evidence>
<dbReference type="GO" id="GO:0005886">
    <property type="term" value="C:plasma membrane"/>
    <property type="evidence" value="ECO:0007669"/>
    <property type="project" value="TreeGrafter"/>
</dbReference>